<protein>
    <submittedName>
        <fullName evidence="1">Uncharacterized protein</fullName>
    </submittedName>
</protein>
<gene>
    <name evidence="1" type="ORF">GIB67_037441</name>
</gene>
<name>A0A7J7NJ49_9MAGN</name>
<dbReference type="Proteomes" id="UP000541444">
    <property type="component" value="Unassembled WGS sequence"/>
</dbReference>
<proteinExistence type="predicted"/>
<keyword evidence="2" id="KW-1185">Reference proteome</keyword>
<organism evidence="1 2">
    <name type="scientific">Kingdonia uniflora</name>
    <dbReference type="NCBI Taxonomy" id="39325"/>
    <lineage>
        <taxon>Eukaryota</taxon>
        <taxon>Viridiplantae</taxon>
        <taxon>Streptophyta</taxon>
        <taxon>Embryophyta</taxon>
        <taxon>Tracheophyta</taxon>
        <taxon>Spermatophyta</taxon>
        <taxon>Magnoliopsida</taxon>
        <taxon>Ranunculales</taxon>
        <taxon>Circaeasteraceae</taxon>
        <taxon>Kingdonia</taxon>
    </lineage>
</organism>
<accession>A0A7J7NJ49</accession>
<comment type="caution">
    <text evidence="1">The sequence shown here is derived from an EMBL/GenBank/DDBJ whole genome shotgun (WGS) entry which is preliminary data.</text>
</comment>
<dbReference type="EMBL" id="JACGCM010000768">
    <property type="protein sequence ID" value="KAF6166928.1"/>
    <property type="molecule type" value="Genomic_DNA"/>
</dbReference>
<dbReference type="AlphaFoldDB" id="A0A7J7NJ49"/>
<feature type="non-terminal residue" evidence="1">
    <location>
        <position position="1"/>
    </location>
</feature>
<evidence type="ECO:0000313" key="2">
    <source>
        <dbReference type="Proteomes" id="UP000541444"/>
    </source>
</evidence>
<evidence type="ECO:0000313" key="1">
    <source>
        <dbReference type="EMBL" id="KAF6166928.1"/>
    </source>
</evidence>
<sequence length="72" mass="8582">SSSTCSFLCKPSRYILTFHVSRHCNDIDIHQKGEHMIDKVQQIYSTMQYVPFYHIDYNSKFESKKPFGHDHE</sequence>
<reference evidence="1 2" key="1">
    <citation type="journal article" date="2020" name="IScience">
        <title>Genome Sequencing of the Endangered Kingdonia uniflora (Circaeasteraceae, Ranunculales) Reveals Potential Mechanisms of Evolutionary Specialization.</title>
        <authorList>
            <person name="Sun Y."/>
            <person name="Deng T."/>
            <person name="Zhang A."/>
            <person name="Moore M.J."/>
            <person name="Landis J.B."/>
            <person name="Lin N."/>
            <person name="Zhang H."/>
            <person name="Zhang X."/>
            <person name="Huang J."/>
            <person name="Zhang X."/>
            <person name="Sun H."/>
            <person name="Wang H."/>
        </authorList>
    </citation>
    <scope>NUCLEOTIDE SEQUENCE [LARGE SCALE GENOMIC DNA]</scope>
    <source>
        <strain evidence="1">TB1705</strain>
        <tissue evidence="1">Leaf</tissue>
    </source>
</reference>